<dbReference type="InterPro" id="IPR014756">
    <property type="entry name" value="Ig_E-set"/>
</dbReference>
<protein>
    <submittedName>
        <fullName evidence="1">Uncharacterized protein</fullName>
    </submittedName>
</protein>
<keyword evidence="2" id="KW-1185">Reference proteome</keyword>
<dbReference type="Gene3D" id="2.60.40.10">
    <property type="entry name" value="Immunoglobulins"/>
    <property type="match status" value="2"/>
</dbReference>
<comment type="caution">
    <text evidence="1">The sequence shown here is derived from an EMBL/GenBank/DDBJ whole genome shotgun (WGS) entry which is preliminary data.</text>
</comment>
<reference evidence="1 2" key="1">
    <citation type="submission" date="2018-10" db="EMBL/GenBank/DDBJ databases">
        <title>Genome sequencing of Pedobacter jejuensis TNB23.</title>
        <authorList>
            <person name="Cho Y.-J."/>
            <person name="Cho A."/>
            <person name="Kim O.-S."/>
        </authorList>
    </citation>
    <scope>NUCLEOTIDE SEQUENCE [LARGE SCALE GENOMIC DNA]</scope>
    <source>
        <strain evidence="1 2">TNB23</strain>
    </source>
</reference>
<sequence>MRSSYSLFRLQKLHQILNYYNHQYLMFLNKMNMKNINKQSKFALLLLFMAVAMGYSSCKKTDEGAGGAPVITKVRLISKSDTLSNVVHRITLDSNSIYDETRQVKFDSTVVAGRLNNQYAIVGENLLTTLSVSFNGVQVNYNPALLTDKSIIISIPATTPYGASQSNKLVVTTKFGTASFNFPILQPPPIITSFSPVAAGSGEIVTLVGTIFEGVTKVTFDSIPAQIVGTPTSTQIQVRVPAGVVQSRILVTTPGGTTRSTGSFGFKALLYDDVFATGWGSYLGYNSTINLVNTVNVKRGTNAITTTFTDGYGALQIGYNGSTIDVVRSGLTAIKFSIYGGAGIVAGSRVQLVINGNYGNPVAITLTPGVYTDYTIQLKDLGNPTVITEFVLQSLGNAVPSTIYVDDLGFI</sequence>
<gene>
    <name evidence="1" type="ORF">D7004_03360</name>
</gene>
<evidence type="ECO:0000313" key="2">
    <source>
        <dbReference type="Proteomes" id="UP000274046"/>
    </source>
</evidence>
<dbReference type="InterPro" id="IPR013783">
    <property type="entry name" value="Ig-like_fold"/>
</dbReference>
<accession>A0A3N0C231</accession>
<name>A0A3N0C231_9SPHI</name>
<dbReference type="EMBL" id="RBEE01000004">
    <property type="protein sequence ID" value="RNL55808.1"/>
    <property type="molecule type" value="Genomic_DNA"/>
</dbReference>
<dbReference type="AlphaFoldDB" id="A0A3N0C231"/>
<evidence type="ECO:0000313" key="1">
    <source>
        <dbReference type="EMBL" id="RNL55808.1"/>
    </source>
</evidence>
<dbReference type="SUPFAM" id="SSF81296">
    <property type="entry name" value="E set domains"/>
    <property type="match status" value="1"/>
</dbReference>
<dbReference type="OrthoDB" id="660167at2"/>
<organism evidence="1 2">
    <name type="scientific">Pedobacter jejuensis</name>
    <dbReference type="NCBI Taxonomy" id="1268550"/>
    <lineage>
        <taxon>Bacteria</taxon>
        <taxon>Pseudomonadati</taxon>
        <taxon>Bacteroidota</taxon>
        <taxon>Sphingobacteriia</taxon>
        <taxon>Sphingobacteriales</taxon>
        <taxon>Sphingobacteriaceae</taxon>
        <taxon>Pedobacter</taxon>
    </lineage>
</organism>
<proteinExistence type="predicted"/>
<dbReference type="Proteomes" id="UP000274046">
    <property type="component" value="Unassembled WGS sequence"/>
</dbReference>